<dbReference type="Proteomes" id="UP001236559">
    <property type="component" value="Unassembled WGS sequence"/>
</dbReference>
<feature type="signal peptide" evidence="1">
    <location>
        <begin position="1"/>
        <end position="19"/>
    </location>
</feature>
<keyword evidence="1" id="KW-0732">Signal</keyword>
<dbReference type="EMBL" id="JAUSTN010000005">
    <property type="protein sequence ID" value="MDQ0275009.1"/>
    <property type="molecule type" value="Genomic_DNA"/>
</dbReference>
<dbReference type="PIRSF" id="PIRSF027386">
    <property type="entry name" value="UCP027386_ABC_sbc_TM0202"/>
    <property type="match status" value="1"/>
</dbReference>
<gene>
    <name evidence="2" type="ORF">J2S72_001033</name>
</gene>
<name>A0ABU0AUW7_9FIRM</name>
<feature type="chain" id="PRO_5046195048" evidence="1">
    <location>
        <begin position="20"/>
        <end position="326"/>
    </location>
</feature>
<sequence length="326" mass="36462">MKKLSIILLSFLLILTGCSKPVENTKEKEANKEKETIKIAALKGPTAMGLVKLFNDSDEGKTEVKYEYKILNSPDEAVTGLMKGEYDVCSLPSNLAAIINNKKEDFIKVAAINTLGVLYIASTNDHVKTIADLKGKTLVTSGQGASPEFVLRHLLIENGLDPDKDVNIQYKSEHSEVVSDIVQNKDHIVMLPQPFLTVAQKKVEGLKELINLTEEWDKLKDSGKLIVGVTVVRNDFLKDHEEAFKTFLKEYKESVDFTKNDEAAKLVGKYEIVPEEIAKEALPKCNITFIDGQKMEDDLANYLKVLYDQEKKSVGGKLPGENFYYK</sequence>
<keyword evidence="3" id="KW-1185">Reference proteome</keyword>
<comment type="caution">
    <text evidence="2">The sequence shown here is derived from an EMBL/GenBank/DDBJ whole genome shotgun (WGS) entry which is preliminary data.</text>
</comment>
<dbReference type="PROSITE" id="PS51257">
    <property type="entry name" value="PROKAR_LIPOPROTEIN"/>
    <property type="match status" value="1"/>
</dbReference>
<dbReference type="InterPro" id="IPR027024">
    <property type="entry name" value="UCP027386_ABC_sbc_TM0202"/>
</dbReference>
<dbReference type="PANTHER" id="PTHR30024">
    <property type="entry name" value="ALIPHATIC SULFONATES-BINDING PROTEIN-RELATED"/>
    <property type="match status" value="1"/>
</dbReference>
<evidence type="ECO:0000313" key="3">
    <source>
        <dbReference type="Proteomes" id="UP001236559"/>
    </source>
</evidence>
<evidence type="ECO:0000256" key="1">
    <source>
        <dbReference type="SAM" id="SignalP"/>
    </source>
</evidence>
<dbReference type="Gene3D" id="3.40.190.10">
    <property type="entry name" value="Periplasmic binding protein-like II"/>
    <property type="match status" value="2"/>
</dbReference>
<evidence type="ECO:0000313" key="2">
    <source>
        <dbReference type="EMBL" id="MDQ0275009.1"/>
    </source>
</evidence>
<dbReference type="SUPFAM" id="SSF53850">
    <property type="entry name" value="Periplasmic binding protein-like II"/>
    <property type="match status" value="1"/>
</dbReference>
<dbReference type="PANTHER" id="PTHR30024:SF46">
    <property type="entry name" value="ABC TRANSPORTER, SUBSTRATE-BINDING LIPOPROTEIN"/>
    <property type="match status" value="1"/>
</dbReference>
<protein>
    <submittedName>
        <fullName evidence="2">NitT/TauT family transport system substrate-binding protein</fullName>
    </submittedName>
</protein>
<accession>A0ABU0AUW7</accession>
<dbReference type="RefSeq" id="WP_307495116.1">
    <property type="nucleotide sequence ID" value="NZ_JAUSTN010000005.1"/>
</dbReference>
<organism evidence="2 3">
    <name type="scientific">Peptoniphilus koenoeneniae</name>
    <dbReference type="NCBI Taxonomy" id="507751"/>
    <lineage>
        <taxon>Bacteria</taxon>
        <taxon>Bacillati</taxon>
        <taxon>Bacillota</taxon>
        <taxon>Tissierellia</taxon>
        <taxon>Tissierellales</taxon>
        <taxon>Peptoniphilaceae</taxon>
        <taxon>Peptoniphilus</taxon>
    </lineage>
</organism>
<reference evidence="2 3" key="1">
    <citation type="submission" date="2023-07" db="EMBL/GenBank/DDBJ databases">
        <title>Genomic Encyclopedia of Type Strains, Phase IV (KMG-IV): sequencing the most valuable type-strain genomes for metagenomic binning, comparative biology and taxonomic classification.</title>
        <authorList>
            <person name="Goeker M."/>
        </authorList>
    </citation>
    <scope>NUCLEOTIDE SEQUENCE [LARGE SCALE GENOMIC DNA]</scope>
    <source>
        <strain evidence="2 3">DSM 22616</strain>
    </source>
</reference>
<proteinExistence type="predicted"/>
<dbReference type="Pfam" id="PF12974">
    <property type="entry name" value="Phosphonate-bd"/>
    <property type="match status" value="1"/>
</dbReference>